<reference evidence="1 2" key="1">
    <citation type="submission" date="2014-02" db="EMBL/GenBank/DDBJ databases">
        <title>Transposable element dynamics among asymbiotic and ectomycorrhizal Amanita fungi.</title>
        <authorList>
            <consortium name="DOE Joint Genome Institute"/>
            <person name="Hess J."/>
            <person name="Skrede I."/>
            <person name="Wolfe B."/>
            <person name="LaButti K."/>
            <person name="Ohm R.A."/>
            <person name="Grigoriev I.V."/>
            <person name="Pringle A."/>
        </authorList>
    </citation>
    <scope>NUCLEOTIDE SEQUENCE [LARGE SCALE GENOMIC DNA]</scope>
    <source>
        <strain evidence="1 2">SKay4041</strain>
    </source>
</reference>
<dbReference type="Gene3D" id="3.30.710.10">
    <property type="entry name" value="Potassium Channel Kv1.1, Chain A"/>
    <property type="match status" value="1"/>
</dbReference>
<dbReference type="EMBL" id="KZ302008">
    <property type="protein sequence ID" value="PFH50237.1"/>
    <property type="molecule type" value="Genomic_DNA"/>
</dbReference>
<dbReference type="InterPro" id="IPR011333">
    <property type="entry name" value="SKP1/BTB/POZ_sf"/>
</dbReference>
<gene>
    <name evidence="1" type="ORF">AMATHDRAFT_61435</name>
</gene>
<accession>A0A2A9NPQ7</accession>
<sequence>MDVIERKLRVLAGTWKLMESEPLRMYAILVNLGWHDMSMLAARNTLNTPLGKLLGVDELREISGSDYFMFLEYRLRCTRSARPQQELLIQPIKDSPSIQSNTLPVQADGLRKPTHEKGLFDSSAKADIILRSSDSIDFFVLESLLRVVSPVFDDRCSASTESNGKLTVDSELPLMQVEEDSETLRYLLLIYHYEDELPIQNAALFSSVAFAVRKYKMSAIESRLQRHLVGSPLLSKKPLQVYVRAIQLGSRVAAELAAKNMLSQDIQGMSYVEGLEYITGMDLHHLMEYRFRCGDAALAVFVQADMKDLYDNGRLTNKLSDQGSNSCRKEPYQILESFTAERLKARPRGFTITEVDDSLKQRFAQLQSIYNSSHTSTEKAEGPWKLL</sequence>
<dbReference type="Proteomes" id="UP000242287">
    <property type="component" value="Unassembled WGS sequence"/>
</dbReference>
<dbReference type="AlphaFoldDB" id="A0A2A9NPQ7"/>
<protein>
    <recommendedName>
        <fullName evidence="3">BTB domain-containing protein</fullName>
    </recommendedName>
</protein>
<feature type="non-terminal residue" evidence="1">
    <location>
        <position position="387"/>
    </location>
</feature>
<name>A0A2A9NPQ7_9AGAR</name>
<evidence type="ECO:0000313" key="2">
    <source>
        <dbReference type="Proteomes" id="UP000242287"/>
    </source>
</evidence>
<evidence type="ECO:0008006" key="3">
    <source>
        <dbReference type="Google" id="ProtNLM"/>
    </source>
</evidence>
<evidence type="ECO:0000313" key="1">
    <source>
        <dbReference type="EMBL" id="PFH50237.1"/>
    </source>
</evidence>
<proteinExistence type="predicted"/>
<dbReference type="STRING" id="703135.A0A2A9NPQ7"/>
<organism evidence="1 2">
    <name type="scientific">Amanita thiersii Skay4041</name>
    <dbReference type="NCBI Taxonomy" id="703135"/>
    <lineage>
        <taxon>Eukaryota</taxon>
        <taxon>Fungi</taxon>
        <taxon>Dikarya</taxon>
        <taxon>Basidiomycota</taxon>
        <taxon>Agaricomycotina</taxon>
        <taxon>Agaricomycetes</taxon>
        <taxon>Agaricomycetidae</taxon>
        <taxon>Agaricales</taxon>
        <taxon>Pluteineae</taxon>
        <taxon>Amanitaceae</taxon>
        <taxon>Amanita</taxon>
    </lineage>
</organism>
<dbReference type="OrthoDB" id="3357985at2759"/>
<keyword evidence="2" id="KW-1185">Reference proteome</keyword>